<evidence type="ECO:0000256" key="1">
    <source>
        <dbReference type="ARBA" id="ARBA00004141"/>
    </source>
</evidence>
<evidence type="ECO:0000256" key="4">
    <source>
        <dbReference type="ARBA" id="ARBA00023136"/>
    </source>
</evidence>
<keyword evidence="3 5" id="KW-1133">Transmembrane helix</keyword>
<keyword evidence="4 5" id="KW-0472">Membrane</keyword>
<keyword evidence="8" id="KW-1185">Reference proteome</keyword>
<organism evidence="7 8">
    <name type="scientific">Ginsengibacter hankyongi</name>
    <dbReference type="NCBI Taxonomy" id="2607284"/>
    <lineage>
        <taxon>Bacteria</taxon>
        <taxon>Pseudomonadati</taxon>
        <taxon>Bacteroidota</taxon>
        <taxon>Chitinophagia</taxon>
        <taxon>Chitinophagales</taxon>
        <taxon>Chitinophagaceae</taxon>
        <taxon>Ginsengibacter</taxon>
    </lineage>
</organism>
<evidence type="ECO:0000313" key="8">
    <source>
        <dbReference type="Proteomes" id="UP000326903"/>
    </source>
</evidence>
<dbReference type="Proteomes" id="UP000326903">
    <property type="component" value="Unassembled WGS sequence"/>
</dbReference>
<evidence type="ECO:0000313" key="7">
    <source>
        <dbReference type="EMBL" id="KAA9034642.1"/>
    </source>
</evidence>
<dbReference type="GO" id="GO:0030416">
    <property type="term" value="P:methylamine metabolic process"/>
    <property type="evidence" value="ECO:0007669"/>
    <property type="project" value="InterPro"/>
</dbReference>
<dbReference type="AlphaFoldDB" id="A0A5J5IBX0"/>
<name>A0A5J5IBX0_9BACT</name>
<keyword evidence="2 5" id="KW-0812">Transmembrane</keyword>
<gene>
    <name evidence="7" type="ORF">FW778_21770</name>
</gene>
<feature type="transmembrane region" description="Helical" evidence="5">
    <location>
        <begin position="127"/>
        <end position="144"/>
    </location>
</feature>
<dbReference type="Pfam" id="PF07291">
    <property type="entry name" value="MauE"/>
    <property type="match status" value="1"/>
</dbReference>
<dbReference type="InterPro" id="IPR009908">
    <property type="entry name" value="Methylamine_util_MauE"/>
</dbReference>
<comment type="caution">
    <text evidence="7">The sequence shown here is derived from an EMBL/GenBank/DDBJ whole genome shotgun (WGS) entry which is preliminary data.</text>
</comment>
<dbReference type="EMBL" id="VYQF01000013">
    <property type="protein sequence ID" value="KAA9034642.1"/>
    <property type="molecule type" value="Genomic_DNA"/>
</dbReference>
<dbReference type="GO" id="GO:0016020">
    <property type="term" value="C:membrane"/>
    <property type="evidence" value="ECO:0007669"/>
    <property type="project" value="UniProtKB-SubCell"/>
</dbReference>
<accession>A0A5J5IBX0</accession>
<dbReference type="NCBIfam" id="NF045576">
    <property type="entry name" value="BT_3928_fam"/>
    <property type="match status" value="1"/>
</dbReference>
<protein>
    <submittedName>
        <fullName evidence="7">DoxX family membrane protein</fullName>
    </submittedName>
</protein>
<reference evidence="7 8" key="1">
    <citation type="submission" date="2019-09" db="EMBL/GenBank/DDBJ databases">
        <title>Draft genome sequence of Ginsengibacter sp. BR5-29.</title>
        <authorList>
            <person name="Im W.-T."/>
        </authorList>
    </citation>
    <scope>NUCLEOTIDE SEQUENCE [LARGE SCALE GENOMIC DNA]</scope>
    <source>
        <strain evidence="7 8">BR5-29</strain>
    </source>
</reference>
<feature type="transmembrane region" description="Helical" evidence="5">
    <location>
        <begin position="156"/>
        <end position="175"/>
    </location>
</feature>
<feature type="transmembrane region" description="Helical" evidence="5">
    <location>
        <begin position="61"/>
        <end position="80"/>
    </location>
</feature>
<evidence type="ECO:0000256" key="2">
    <source>
        <dbReference type="ARBA" id="ARBA00022692"/>
    </source>
</evidence>
<evidence type="ECO:0000256" key="3">
    <source>
        <dbReference type="ARBA" id="ARBA00022989"/>
    </source>
</evidence>
<evidence type="ECO:0000256" key="5">
    <source>
        <dbReference type="SAM" id="Phobius"/>
    </source>
</evidence>
<feature type="transmembrane region" description="Helical" evidence="5">
    <location>
        <begin position="87"/>
        <end position="107"/>
    </location>
</feature>
<proteinExistence type="predicted"/>
<dbReference type="RefSeq" id="WP_150417014.1">
    <property type="nucleotide sequence ID" value="NZ_VYQF01000013.1"/>
</dbReference>
<evidence type="ECO:0000259" key="6">
    <source>
        <dbReference type="Pfam" id="PF07291"/>
    </source>
</evidence>
<feature type="domain" description="Methylamine utilisation protein MauE" evidence="6">
    <location>
        <begin position="1"/>
        <end position="142"/>
    </location>
</feature>
<sequence length="373" mass="42462">MKILVNISRVLVGVLFIFSGLVKANDPLGLSYKMQEFFDVWAQNPSLTNFMHWLDNYSRSFSIIMITLEIIVGVGILLGIWKKFFSLLLLLLIVFFTFLTGYAVLSGKIATCGCFGDCIPLTATQSFFKDLILFVLVLFILYGLKHIKPVLNSGEGIILLLISTFLVLWLQWFVLRHMPIMDCLPYKKGNNLIELRKMPANAVPDKKDFKFFYKKDGREKEFTGKNLPDSTWEFVRREDFIVEKGKNNEPPVKDFYLTTLSGNDSTEAVLNTPGPYCLFFIKDLSAGTDNWISNFVSVYNVTKAKNIPLYIVASQATEAQEFFNQRNNYNLPVLSLDATALKTAARTNPELYLMKGPVVENKWGWADLKDAIK</sequence>
<comment type="subcellular location">
    <subcellularLocation>
        <location evidence="1">Membrane</location>
        <topology evidence="1">Multi-pass membrane protein</topology>
    </subcellularLocation>
</comment>